<evidence type="ECO:0000313" key="1">
    <source>
        <dbReference type="EMBL" id="KAJ4961952.1"/>
    </source>
</evidence>
<sequence>MPRVFSALVVNRLRDQRKVRQHRDQYSDWAVGITRAVDGSYVLRGSNSGWILFRTGEVLPVGGDSNQDNGLVLTLILQIMSDEDAMCRLEGPRKESALLPVTVAEVPAWVNAGLTKGAVFGVAEGHSPPSGRGWQPWLELSRRNVVLGRDRVGVSPRSQMEGRSSALQHAFVESDLYLKVIVGWILDDSSGFLMRKLCLRLI</sequence>
<reference evidence="1" key="1">
    <citation type="journal article" date="2023" name="Plant J.">
        <title>The genome of the king protea, Protea cynaroides.</title>
        <authorList>
            <person name="Chang J."/>
            <person name="Duong T.A."/>
            <person name="Schoeman C."/>
            <person name="Ma X."/>
            <person name="Roodt D."/>
            <person name="Barker N."/>
            <person name="Li Z."/>
            <person name="Van de Peer Y."/>
            <person name="Mizrachi E."/>
        </authorList>
    </citation>
    <scope>NUCLEOTIDE SEQUENCE</scope>
    <source>
        <tissue evidence="1">Young leaves</tissue>
    </source>
</reference>
<evidence type="ECO:0000313" key="2">
    <source>
        <dbReference type="Proteomes" id="UP001141806"/>
    </source>
</evidence>
<comment type="caution">
    <text evidence="1">The sequence shown here is derived from an EMBL/GenBank/DDBJ whole genome shotgun (WGS) entry which is preliminary data.</text>
</comment>
<dbReference type="EMBL" id="JAMYWD010000009">
    <property type="protein sequence ID" value="KAJ4961952.1"/>
    <property type="molecule type" value="Genomic_DNA"/>
</dbReference>
<proteinExistence type="predicted"/>
<keyword evidence="2" id="KW-1185">Reference proteome</keyword>
<protein>
    <submittedName>
        <fullName evidence="1">Uncharacterized protein</fullName>
    </submittedName>
</protein>
<gene>
    <name evidence="1" type="ORF">NE237_021862</name>
</gene>
<accession>A0A9Q0K3Y5</accession>
<dbReference type="AlphaFoldDB" id="A0A9Q0K3Y5"/>
<name>A0A9Q0K3Y5_9MAGN</name>
<organism evidence="1 2">
    <name type="scientific">Protea cynaroides</name>
    <dbReference type="NCBI Taxonomy" id="273540"/>
    <lineage>
        <taxon>Eukaryota</taxon>
        <taxon>Viridiplantae</taxon>
        <taxon>Streptophyta</taxon>
        <taxon>Embryophyta</taxon>
        <taxon>Tracheophyta</taxon>
        <taxon>Spermatophyta</taxon>
        <taxon>Magnoliopsida</taxon>
        <taxon>Proteales</taxon>
        <taxon>Proteaceae</taxon>
        <taxon>Protea</taxon>
    </lineage>
</organism>
<dbReference type="Proteomes" id="UP001141806">
    <property type="component" value="Unassembled WGS sequence"/>
</dbReference>